<comment type="caution">
    <text evidence="18">The sequence shown here is derived from an EMBL/GenBank/DDBJ whole genome shotgun (WGS) entry which is preliminary data.</text>
</comment>
<keyword evidence="5" id="KW-0997">Cell inner membrane</keyword>
<dbReference type="InterPro" id="IPR036890">
    <property type="entry name" value="HATPase_C_sf"/>
</dbReference>
<dbReference type="SUPFAM" id="SSF55874">
    <property type="entry name" value="ATPase domain of HSP90 chaperone/DNA topoisomerase II/histidine kinase"/>
    <property type="match status" value="1"/>
</dbReference>
<keyword evidence="10" id="KW-0418">Kinase</keyword>
<dbReference type="PANTHER" id="PTHR44936:SF5">
    <property type="entry name" value="SENSOR HISTIDINE KINASE ENVZ"/>
    <property type="match status" value="1"/>
</dbReference>
<dbReference type="InterPro" id="IPR004358">
    <property type="entry name" value="Sig_transdc_His_kin-like_C"/>
</dbReference>
<proteinExistence type="predicted"/>
<evidence type="ECO:0000256" key="5">
    <source>
        <dbReference type="ARBA" id="ARBA00022519"/>
    </source>
</evidence>
<feature type="domain" description="HAMP" evidence="17">
    <location>
        <begin position="179"/>
        <end position="231"/>
    </location>
</feature>
<dbReference type="GO" id="GO:0005524">
    <property type="term" value="F:ATP binding"/>
    <property type="evidence" value="ECO:0007669"/>
    <property type="project" value="UniProtKB-KW"/>
</dbReference>
<evidence type="ECO:0000256" key="7">
    <source>
        <dbReference type="ARBA" id="ARBA00022679"/>
    </source>
</evidence>
<keyword evidence="13" id="KW-0902">Two-component regulatory system</keyword>
<dbReference type="RefSeq" id="WP_106756001.1">
    <property type="nucleotide sequence ID" value="NZ_PXWF02000041.1"/>
</dbReference>
<dbReference type="SMART" id="SM00388">
    <property type="entry name" value="HisKA"/>
    <property type="match status" value="1"/>
</dbReference>
<keyword evidence="11" id="KW-0067">ATP-binding</keyword>
<keyword evidence="6" id="KW-0597">Phosphoprotein</keyword>
<dbReference type="EC" id="2.7.13.3" evidence="3"/>
<comment type="subcellular location">
    <subcellularLocation>
        <location evidence="2">Cell inner membrane</location>
        <topology evidence="2">Multi-pass membrane protein</topology>
    </subcellularLocation>
</comment>
<protein>
    <recommendedName>
        <fullName evidence="3">histidine kinase</fullName>
        <ecNumber evidence="3">2.7.13.3</ecNumber>
    </recommendedName>
</protein>
<evidence type="ECO:0000313" key="18">
    <source>
        <dbReference type="EMBL" id="PWF55231.1"/>
    </source>
</evidence>
<dbReference type="GO" id="GO:0000155">
    <property type="term" value="F:phosphorelay sensor kinase activity"/>
    <property type="evidence" value="ECO:0007669"/>
    <property type="project" value="InterPro"/>
</dbReference>
<reference evidence="18 19" key="1">
    <citation type="submission" date="2018-04" db="EMBL/GenBank/DDBJ databases">
        <title>Massilia violaceinigra sp. nov., a novel purple-pigmented bacterium isolated from Tianshan glacier, Xinjiang, China.</title>
        <authorList>
            <person name="Wang H."/>
        </authorList>
    </citation>
    <scope>NUCLEOTIDE SEQUENCE [LARGE SCALE GENOMIC DNA]</scope>
    <source>
        <strain evidence="18 19">B448-2</strain>
    </source>
</reference>
<dbReference type="Proteomes" id="UP000241421">
    <property type="component" value="Unassembled WGS sequence"/>
</dbReference>
<keyword evidence="19" id="KW-1185">Reference proteome</keyword>
<evidence type="ECO:0000259" key="16">
    <source>
        <dbReference type="PROSITE" id="PS50109"/>
    </source>
</evidence>
<evidence type="ECO:0000256" key="9">
    <source>
        <dbReference type="ARBA" id="ARBA00022741"/>
    </source>
</evidence>
<name>A0A2U2I642_9BURK</name>
<dbReference type="PRINTS" id="PR00344">
    <property type="entry name" value="BCTRLSENSOR"/>
</dbReference>
<evidence type="ECO:0000256" key="4">
    <source>
        <dbReference type="ARBA" id="ARBA00022475"/>
    </source>
</evidence>
<evidence type="ECO:0000256" key="11">
    <source>
        <dbReference type="ARBA" id="ARBA00022840"/>
    </source>
</evidence>
<keyword evidence="9" id="KW-0547">Nucleotide-binding</keyword>
<dbReference type="CDD" id="cd00082">
    <property type="entry name" value="HisKA"/>
    <property type="match status" value="1"/>
</dbReference>
<keyword evidence="4" id="KW-1003">Cell membrane</keyword>
<evidence type="ECO:0000256" key="14">
    <source>
        <dbReference type="ARBA" id="ARBA00023136"/>
    </source>
</evidence>
<dbReference type="OrthoDB" id="9804645at2"/>
<dbReference type="InterPro" id="IPR003660">
    <property type="entry name" value="HAMP_dom"/>
</dbReference>
<evidence type="ECO:0000256" key="2">
    <source>
        <dbReference type="ARBA" id="ARBA00004429"/>
    </source>
</evidence>
<dbReference type="InterPro" id="IPR005467">
    <property type="entry name" value="His_kinase_dom"/>
</dbReference>
<dbReference type="PROSITE" id="PS50109">
    <property type="entry name" value="HIS_KIN"/>
    <property type="match status" value="1"/>
</dbReference>
<dbReference type="GO" id="GO:0005886">
    <property type="term" value="C:plasma membrane"/>
    <property type="evidence" value="ECO:0007669"/>
    <property type="project" value="UniProtKB-SubCell"/>
</dbReference>
<organism evidence="18 19">
    <name type="scientific">Massilia glaciei</name>
    <dbReference type="NCBI Taxonomy" id="1524097"/>
    <lineage>
        <taxon>Bacteria</taxon>
        <taxon>Pseudomonadati</taxon>
        <taxon>Pseudomonadota</taxon>
        <taxon>Betaproteobacteria</taxon>
        <taxon>Burkholderiales</taxon>
        <taxon>Oxalobacteraceae</taxon>
        <taxon>Telluria group</taxon>
        <taxon>Massilia</taxon>
    </lineage>
</organism>
<evidence type="ECO:0000259" key="17">
    <source>
        <dbReference type="PROSITE" id="PS50885"/>
    </source>
</evidence>
<gene>
    <name evidence="18" type="ORF">C7C56_002925</name>
</gene>
<comment type="catalytic activity">
    <reaction evidence="1">
        <text>ATP + protein L-histidine = ADP + protein N-phospho-L-histidine.</text>
        <dbReference type="EC" id="2.7.13.3"/>
    </reaction>
</comment>
<dbReference type="SMART" id="SM00387">
    <property type="entry name" value="HATPase_c"/>
    <property type="match status" value="1"/>
</dbReference>
<dbReference type="AlphaFoldDB" id="A0A2U2I642"/>
<evidence type="ECO:0000256" key="3">
    <source>
        <dbReference type="ARBA" id="ARBA00012438"/>
    </source>
</evidence>
<dbReference type="Gene3D" id="1.10.287.130">
    <property type="match status" value="1"/>
</dbReference>
<keyword evidence="7" id="KW-0808">Transferase</keyword>
<keyword evidence="14 15" id="KW-0472">Membrane</keyword>
<dbReference type="PANTHER" id="PTHR44936">
    <property type="entry name" value="SENSOR PROTEIN CREC"/>
    <property type="match status" value="1"/>
</dbReference>
<dbReference type="InterPro" id="IPR003661">
    <property type="entry name" value="HisK_dim/P_dom"/>
</dbReference>
<evidence type="ECO:0000313" key="19">
    <source>
        <dbReference type="Proteomes" id="UP000241421"/>
    </source>
</evidence>
<keyword evidence="8 15" id="KW-0812">Transmembrane</keyword>
<evidence type="ECO:0000256" key="6">
    <source>
        <dbReference type="ARBA" id="ARBA00022553"/>
    </source>
</evidence>
<accession>A0A2U2I642</accession>
<feature type="domain" description="Histidine kinase" evidence="16">
    <location>
        <begin position="239"/>
        <end position="435"/>
    </location>
</feature>
<dbReference type="Pfam" id="PF02518">
    <property type="entry name" value="HATPase_c"/>
    <property type="match status" value="1"/>
</dbReference>
<dbReference type="InterPro" id="IPR003594">
    <property type="entry name" value="HATPase_dom"/>
</dbReference>
<evidence type="ECO:0000256" key="15">
    <source>
        <dbReference type="SAM" id="Phobius"/>
    </source>
</evidence>
<dbReference type="EMBL" id="PXWF02000041">
    <property type="protein sequence ID" value="PWF55231.1"/>
    <property type="molecule type" value="Genomic_DNA"/>
</dbReference>
<dbReference type="Gene3D" id="3.30.565.10">
    <property type="entry name" value="Histidine kinase-like ATPase, C-terminal domain"/>
    <property type="match status" value="1"/>
</dbReference>
<dbReference type="SMART" id="SM00304">
    <property type="entry name" value="HAMP"/>
    <property type="match status" value="1"/>
</dbReference>
<dbReference type="PROSITE" id="PS50885">
    <property type="entry name" value="HAMP"/>
    <property type="match status" value="1"/>
</dbReference>
<evidence type="ECO:0000256" key="8">
    <source>
        <dbReference type="ARBA" id="ARBA00022692"/>
    </source>
</evidence>
<evidence type="ECO:0000256" key="10">
    <source>
        <dbReference type="ARBA" id="ARBA00022777"/>
    </source>
</evidence>
<evidence type="ECO:0000256" key="1">
    <source>
        <dbReference type="ARBA" id="ARBA00000085"/>
    </source>
</evidence>
<evidence type="ECO:0000256" key="13">
    <source>
        <dbReference type="ARBA" id="ARBA00023012"/>
    </source>
</evidence>
<sequence length="435" mass="47297">MKWALPRLRPTLFARLAITWCLVLFAGHVIEHAFARTQLMTVQVTRASYYLGKDLGLLLPMLDQSAPPARPALLQNRSRKAYRFTLAAPAPHAPSPLAKYNYEANELAALRAELGPRHPVAVSAAVAANERIRYHVMLADGSELTAAMLDEVIVYSNWGGVIFALQALATALLTWIACRQATRPLRRLSEAAELLGASMQCEPIAEDGPSEVARAAAAFNLMGRRIKDHLAERVRMLAAISHDLKTPIARMRLRADLTEDGALRTKLHADLDVMQVLVEEGIAYARSADRVTEEARLVDIGALLDTIVCDYTDAGHPVRLAGEAKILLTRPNTLRRIVINLADNALKFAGAAEIAVHADPRGRLAIVVRDRGPGIAREHLKAVWEPFYRVEGSRNRGTGGAGLGLAIARQLTISINGTLTLANRDGGGLEATLTL</sequence>
<evidence type="ECO:0000256" key="12">
    <source>
        <dbReference type="ARBA" id="ARBA00022989"/>
    </source>
</evidence>
<dbReference type="CDD" id="cd06225">
    <property type="entry name" value="HAMP"/>
    <property type="match status" value="1"/>
</dbReference>
<dbReference type="SUPFAM" id="SSF47384">
    <property type="entry name" value="Homodimeric domain of signal transducing histidine kinase"/>
    <property type="match status" value="1"/>
</dbReference>
<keyword evidence="12 15" id="KW-1133">Transmembrane helix</keyword>
<feature type="transmembrane region" description="Helical" evidence="15">
    <location>
        <begin position="12"/>
        <end position="30"/>
    </location>
</feature>
<dbReference type="InterPro" id="IPR036097">
    <property type="entry name" value="HisK_dim/P_sf"/>
</dbReference>
<dbReference type="InterPro" id="IPR050980">
    <property type="entry name" value="2C_sensor_his_kinase"/>
</dbReference>